<evidence type="ECO:0000313" key="3">
    <source>
        <dbReference type="Proteomes" id="UP001458880"/>
    </source>
</evidence>
<comment type="caution">
    <text evidence="2">The sequence shown here is derived from an EMBL/GenBank/DDBJ whole genome shotgun (WGS) entry which is preliminary data.</text>
</comment>
<accession>A0AAW1N4L6</accession>
<dbReference type="Proteomes" id="UP001458880">
    <property type="component" value="Unassembled WGS sequence"/>
</dbReference>
<proteinExistence type="predicted"/>
<protein>
    <submittedName>
        <fullName evidence="2">Uncharacterized protein</fullName>
    </submittedName>
</protein>
<dbReference type="AlphaFoldDB" id="A0AAW1N4L6"/>
<sequence>MAELNSRKKKTVVLFKNDGLLSQKVSKPTPTVHSYSNDKDEGKLSDSRSEDIESKEEKLLQINALEDVKRIQAEDFVLVKFATKTSIVHCVGCVVTKQQDECEVKF</sequence>
<evidence type="ECO:0000313" key="2">
    <source>
        <dbReference type="EMBL" id="KAK9753559.1"/>
    </source>
</evidence>
<keyword evidence="3" id="KW-1185">Reference proteome</keyword>
<dbReference type="EMBL" id="JASPKY010000012">
    <property type="protein sequence ID" value="KAK9753559.1"/>
    <property type="molecule type" value="Genomic_DNA"/>
</dbReference>
<gene>
    <name evidence="2" type="ORF">QE152_g1931</name>
</gene>
<feature type="compositionally biased region" description="Polar residues" evidence="1">
    <location>
        <begin position="23"/>
        <end position="35"/>
    </location>
</feature>
<feature type="region of interest" description="Disordered" evidence="1">
    <location>
        <begin position="23"/>
        <end position="51"/>
    </location>
</feature>
<name>A0AAW1N4L6_POPJA</name>
<evidence type="ECO:0000256" key="1">
    <source>
        <dbReference type="SAM" id="MobiDB-lite"/>
    </source>
</evidence>
<feature type="compositionally biased region" description="Basic and acidic residues" evidence="1">
    <location>
        <begin position="36"/>
        <end position="51"/>
    </location>
</feature>
<organism evidence="2 3">
    <name type="scientific">Popillia japonica</name>
    <name type="common">Japanese beetle</name>
    <dbReference type="NCBI Taxonomy" id="7064"/>
    <lineage>
        <taxon>Eukaryota</taxon>
        <taxon>Metazoa</taxon>
        <taxon>Ecdysozoa</taxon>
        <taxon>Arthropoda</taxon>
        <taxon>Hexapoda</taxon>
        <taxon>Insecta</taxon>
        <taxon>Pterygota</taxon>
        <taxon>Neoptera</taxon>
        <taxon>Endopterygota</taxon>
        <taxon>Coleoptera</taxon>
        <taxon>Polyphaga</taxon>
        <taxon>Scarabaeiformia</taxon>
        <taxon>Scarabaeidae</taxon>
        <taxon>Rutelinae</taxon>
        <taxon>Popillia</taxon>
    </lineage>
</organism>
<reference evidence="2 3" key="1">
    <citation type="journal article" date="2024" name="BMC Genomics">
        <title>De novo assembly and annotation of Popillia japonica's genome with initial clues to its potential as an invasive pest.</title>
        <authorList>
            <person name="Cucini C."/>
            <person name="Boschi S."/>
            <person name="Funari R."/>
            <person name="Cardaioli E."/>
            <person name="Iannotti N."/>
            <person name="Marturano G."/>
            <person name="Paoli F."/>
            <person name="Bruttini M."/>
            <person name="Carapelli A."/>
            <person name="Frati F."/>
            <person name="Nardi F."/>
        </authorList>
    </citation>
    <scope>NUCLEOTIDE SEQUENCE [LARGE SCALE GENOMIC DNA]</scope>
    <source>
        <strain evidence="2">DMR45628</strain>
    </source>
</reference>